<evidence type="ECO:0000259" key="6">
    <source>
        <dbReference type="PROSITE" id="PS51005"/>
    </source>
</evidence>
<feature type="domain" description="NAC" evidence="6">
    <location>
        <begin position="1"/>
        <end position="147"/>
    </location>
</feature>
<name>A0A9Q1KJ85_9CARY</name>
<organism evidence="7 8">
    <name type="scientific">Carnegiea gigantea</name>
    <dbReference type="NCBI Taxonomy" id="171969"/>
    <lineage>
        <taxon>Eukaryota</taxon>
        <taxon>Viridiplantae</taxon>
        <taxon>Streptophyta</taxon>
        <taxon>Embryophyta</taxon>
        <taxon>Tracheophyta</taxon>
        <taxon>Spermatophyta</taxon>
        <taxon>Magnoliopsida</taxon>
        <taxon>eudicotyledons</taxon>
        <taxon>Gunneridae</taxon>
        <taxon>Pentapetalae</taxon>
        <taxon>Caryophyllales</taxon>
        <taxon>Cactineae</taxon>
        <taxon>Cactaceae</taxon>
        <taxon>Cactoideae</taxon>
        <taxon>Echinocereeae</taxon>
        <taxon>Carnegiea</taxon>
    </lineage>
</organism>
<keyword evidence="4" id="KW-0539">Nucleus</keyword>
<dbReference type="GO" id="GO:0003677">
    <property type="term" value="F:DNA binding"/>
    <property type="evidence" value="ECO:0007669"/>
    <property type="project" value="UniProtKB-KW"/>
</dbReference>
<dbReference type="AlphaFoldDB" id="A0A9Q1KJ85"/>
<protein>
    <recommendedName>
        <fullName evidence="6">NAC domain-containing protein</fullName>
    </recommendedName>
</protein>
<sequence>MRPWLQDPNPFGLVQKHRIEDHLRQLREFIILDGFLSHGQLNARIEGLKVSWERRWGKGNPTSVPCKVRYGTRPDRTAGNGFWKATKSNDVVRDSKKKSIIGYERPLSFFHGQQSEKNLNNKICWVMHEYQLRVPKKETEQCGRKGKRAPTSINASTPGGVQSHKMIKSRARKEQQEEQQEAEPITVDVPINTNSIVTPLPTLNRTHWLITNALVDAHIHENSQTGMIFRLSPISMHIDPRINILHGHCSADQEQGAKGLDSYNALAINIGLHTSNLDEISAIFRNKRQWNLFLDDLRVGHWPLNDLPSSLNSFSVTTFDEISAIFQDQVKRSRRS</sequence>
<dbReference type="GO" id="GO:0006355">
    <property type="term" value="P:regulation of DNA-templated transcription"/>
    <property type="evidence" value="ECO:0007669"/>
    <property type="project" value="InterPro"/>
</dbReference>
<dbReference type="PANTHER" id="PTHR31719">
    <property type="entry name" value="NAC TRANSCRIPTION FACTOR 56"/>
    <property type="match status" value="1"/>
</dbReference>
<evidence type="ECO:0000256" key="5">
    <source>
        <dbReference type="SAM" id="MobiDB-lite"/>
    </source>
</evidence>
<evidence type="ECO:0000256" key="4">
    <source>
        <dbReference type="ARBA" id="ARBA00023242"/>
    </source>
</evidence>
<keyword evidence="1" id="KW-0805">Transcription regulation</keyword>
<dbReference type="InterPro" id="IPR036093">
    <property type="entry name" value="NAC_dom_sf"/>
</dbReference>
<evidence type="ECO:0000256" key="2">
    <source>
        <dbReference type="ARBA" id="ARBA00023125"/>
    </source>
</evidence>
<accession>A0A9Q1KJ85</accession>
<dbReference type="Proteomes" id="UP001153076">
    <property type="component" value="Unassembled WGS sequence"/>
</dbReference>
<dbReference type="SUPFAM" id="SSF101941">
    <property type="entry name" value="NAC domain"/>
    <property type="match status" value="1"/>
</dbReference>
<gene>
    <name evidence="7" type="ORF">Cgig2_010302</name>
</gene>
<evidence type="ECO:0000256" key="3">
    <source>
        <dbReference type="ARBA" id="ARBA00023163"/>
    </source>
</evidence>
<feature type="region of interest" description="Disordered" evidence="5">
    <location>
        <begin position="138"/>
        <end position="182"/>
    </location>
</feature>
<dbReference type="PANTHER" id="PTHR31719:SF94">
    <property type="entry name" value="PROTEIN ATAF2"/>
    <property type="match status" value="1"/>
</dbReference>
<comment type="caution">
    <text evidence="7">The sequence shown here is derived from an EMBL/GenBank/DDBJ whole genome shotgun (WGS) entry which is preliminary data.</text>
</comment>
<dbReference type="InterPro" id="IPR003441">
    <property type="entry name" value="NAC-dom"/>
</dbReference>
<evidence type="ECO:0000256" key="1">
    <source>
        <dbReference type="ARBA" id="ARBA00023015"/>
    </source>
</evidence>
<dbReference type="PROSITE" id="PS51005">
    <property type="entry name" value="NAC"/>
    <property type="match status" value="1"/>
</dbReference>
<dbReference type="OrthoDB" id="1255195at2759"/>
<evidence type="ECO:0000313" key="7">
    <source>
        <dbReference type="EMBL" id="KAJ8443838.1"/>
    </source>
</evidence>
<evidence type="ECO:0000313" key="8">
    <source>
        <dbReference type="Proteomes" id="UP001153076"/>
    </source>
</evidence>
<reference evidence="7" key="1">
    <citation type="submission" date="2022-04" db="EMBL/GenBank/DDBJ databases">
        <title>Carnegiea gigantea Genome sequencing and assembly v2.</title>
        <authorList>
            <person name="Copetti D."/>
            <person name="Sanderson M.J."/>
            <person name="Burquez A."/>
            <person name="Wojciechowski M.F."/>
        </authorList>
    </citation>
    <scope>NUCLEOTIDE SEQUENCE</scope>
    <source>
        <strain evidence="7">SGP5-SGP5p</strain>
        <tissue evidence="7">Aerial part</tissue>
    </source>
</reference>
<proteinExistence type="predicted"/>
<keyword evidence="2" id="KW-0238">DNA-binding</keyword>
<dbReference type="Gene3D" id="2.170.150.80">
    <property type="entry name" value="NAC domain"/>
    <property type="match status" value="1"/>
</dbReference>
<dbReference type="EMBL" id="JAKOGI010000111">
    <property type="protein sequence ID" value="KAJ8443838.1"/>
    <property type="molecule type" value="Genomic_DNA"/>
</dbReference>
<feature type="compositionally biased region" description="Polar residues" evidence="5">
    <location>
        <begin position="151"/>
        <end position="160"/>
    </location>
</feature>
<dbReference type="Pfam" id="PF02365">
    <property type="entry name" value="NAM"/>
    <property type="match status" value="1"/>
</dbReference>
<keyword evidence="8" id="KW-1185">Reference proteome</keyword>
<keyword evidence="3" id="KW-0804">Transcription</keyword>